<sequence>MLVEFARAFERGDVDALCDMFVRDDALIFYGTHDKLHFTRWAEIEASFRRQSEILKDLVCRITGDVQVRLLAGGAAACAGTAGFGIHATMGGVRFDLPALRMTCTVERHGAHWRFVQLHLSASDRPFLDSVGHVLESA</sequence>
<dbReference type="Proteomes" id="UP000075420">
    <property type="component" value="Unassembled WGS sequence"/>
</dbReference>
<evidence type="ECO:0000313" key="3">
    <source>
        <dbReference type="Proteomes" id="UP000075420"/>
    </source>
</evidence>
<gene>
    <name evidence="2" type="ORF">BE08_44135</name>
</gene>
<evidence type="ECO:0000259" key="1">
    <source>
        <dbReference type="Pfam" id="PF13474"/>
    </source>
</evidence>
<organism evidence="2 3">
    <name type="scientific">Sorangium cellulosum</name>
    <name type="common">Polyangium cellulosum</name>
    <dbReference type="NCBI Taxonomy" id="56"/>
    <lineage>
        <taxon>Bacteria</taxon>
        <taxon>Pseudomonadati</taxon>
        <taxon>Myxococcota</taxon>
        <taxon>Polyangia</taxon>
        <taxon>Polyangiales</taxon>
        <taxon>Polyangiaceae</taxon>
        <taxon>Sorangium</taxon>
    </lineage>
</organism>
<dbReference type="EMBL" id="JELY01003341">
    <property type="protein sequence ID" value="KYF49574.1"/>
    <property type="molecule type" value="Genomic_DNA"/>
</dbReference>
<dbReference type="AlphaFoldDB" id="A0A150P2K4"/>
<protein>
    <recommendedName>
        <fullName evidence="1">SnoaL-like domain-containing protein</fullName>
    </recommendedName>
</protein>
<reference evidence="2 3" key="1">
    <citation type="submission" date="2014-02" db="EMBL/GenBank/DDBJ databases">
        <title>The small core and large imbalanced accessory genome model reveals a collaborative survival strategy of Sorangium cellulosum strains in nature.</title>
        <authorList>
            <person name="Han K."/>
            <person name="Peng R."/>
            <person name="Blom J."/>
            <person name="Li Y.-Z."/>
        </authorList>
    </citation>
    <scope>NUCLEOTIDE SEQUENCE [LARGE SCALE GENOMIC DNA]</scope>
    <source>
        <strain evidence="2 3">So0157-25</strain>
    </source>
</reference>
<feature type="domain" description="SnoaL-like" evidence="1">
    <location>
        <begin position="3"/>
        <end position="122"/>
    </location>
</feature>
<dbReference type="Pfam" id="PF13474">
    <property type="entry name" value="SnoaL_3"/>
    <property type="match status" value="1"/>
</dbReference>
<dbReference type="SUPFAM" id="SSF54427">
    <property type="entry name" value="NTF2-like"/>
    <property type="match status" value="1"/>
</dbReference>
<accession>A0A150P2K4</accession>
<dbReference type="InterPro" id="IPR032710">
    <property type="entry name" value="NTF2-like_dom_sf"/>
</dbReference>
<comment type="caution">
    <text evidence="2">The sequence shown here is derived from an EMBL/GenBank/DDBJ whole genome shotgun (WGS) entry which is preliminary data.</text>
</comment>
<evidence type="ECO:0000313" key="2">
    <source>
        <dbReference type="EMBL" id="KYF49574.1"/>
    </source>
</evidence>
<proteinExistence type="predicted"/>
<dbReference type="InterPro" id="IPR037401">
    <property type="entry name" value="SnoaL-like"/>
</dbReference>
<name>A0A150P2K4_SORCE</name>
<dbReference type="Gene3D" id="3.10.450.50">
    <property type="match status" value="1"/>
</dbReference>